<dbReference type="EMBL" id="CAUJNA010003419">
    <property type="protein sequence ID" value="CAJ1401554.1"/>
    <property type="molecule type" value="Genomic_DNA"/>
</dbReference>
<accession>A0AA36NCY8</accession>
<dbReference type="Proteomes" id="UP001178507">
    <property type="component" value="Unassembled WGS sequence"/>
</dbReference>
<keyword evidence="3" id="KW-1185">Reference proteome</keyword>
<feature type="signal peptide" evidence="1">
    <location>
        <begin position="1"/>
        <end position="18"/>
    </location>
</feature>
<protein>
    <submittedName>
        <fullName evidence="2">Uncharacterized protein</fullName>
    </submittedName>
</protein>
<proteinExistence type="predicted"/>
<dbReference type="AlphaFoldDB" id="A0AA36NCY8"/>
<sequence>MLPGLCFFVLAGLRPVAADGGPKCAGCPHVTGAGMAEVDGYYYQGTPDPTFSWVDGAQAYFVLQEATSGTQQGLIDLYYNKNTQAWMISKDGTERYTRSGFYFIGTWSTYGASSTPAPAVAVHCNNCLAVSDAGTSRVNGDYLLATPDATHTWVDTAQSYHVLTPATNNMISTQDGLVDLYYNKDTQKWMISVDGTELYTGTSKQGPWSVYNGMGAQPPPQVLDAMTAFQSSPSSNTDSGDAQAAAAAGLTLWLWTLA</sequence>
<comment type="caution">
    <text evidence="2">The sequence shown here is derived from an EMBL/GenBank/DDBJ whole genome shotgun (WGS) entry which is preliminary data.</text>
</comment>
<evidence type="ECO:0000256" key="1">
    <source>
        <dbReference type="SAM" id="SignalP"/>
    </source>
</evidence>
<gene>
    <name evidence="2" type="ORF">EVOR1521_LOCUS24675</name>
</gene>
<organism evidence="2 3">
    <name type="scientific">Effrenium voratum</name>
    <dbReference type="NCBI Taxonomy" id="2562239"/>
    <lineage>
        <taxon>Eukaryota</taxon>
        <taxon>Sar</taxon>
        <taxon>Alveolata</taxon>
        <taxon>Dinophyceae</taxon>
        <taxon>Suessiales</taxon>
        <taxon>Symbiodiniaceae</taxon>
        <taxon>Effrenium</taxon>
    </lineage>
</organism>
<feature type="chain" id="PRO_5041423849" evidence="1">
    <location>
        <begin position="19"/>
        <end position="258"/>
    </location>
</feature>
<evidence type="ECO:0000313" key="3">
    <source>
        <dbReference type="Proteomes" id="UP001178507"/>
    </source>
</evidence>
<name>A0AA36NCY8_9DINO</name>
<keyword evidence="1" id="KW-0732">Signal</keyword>
<evidence type="ECO:0000313" key="2">
    <source>
        <dbReference type="EMBL" id="CAJ1401554.1"/>
    </source>
</evidence>
<reference evidence="2" key="1">
    <citation type="submission" date="2023-08" db="EMBL/GenBank/DDBJ databases">
        <authorList>
            <person name="Chen Y."/>
            <person name="Shah S."/>
            <person name="Dougan E. K."/>
            <person name="Thang M."/>
            <person name="Chan C."/>
        </authorList>
    </citation>
    <scope>NUCLEOTIDE SEQUENCE</scope>
</reference>